<dbReference type="Pfam" id="PF25973">
    <property type="entry name" value="BSH_CzcB"/>
    <property type="match status" value="1"/>
</dbReference>
<keyword evidence="6" id="KW-1185">Reference proteome</keyword>
<evidence type="ECO:0000259" key="4">
    <source>
        <dbReference type="Pfam" id="PF25973"/>
    </source>
</evidence>
<keyword evidence="2" id="KW-1133">Transmembrane helix</keyword>
<comment type="similarity">
    <text evidence="1">Belongs to the membrane fusion protein (MFP) (TC 8.A.1) family.</text>
</comment>
<gene>
    <name evidence="5" type="ORF">LTT95_05285</name>
</gene>
<reference evidence="5" key="1">
    <citation type="submission" date="2021-12" db="EMBL/GenBank/DDBJ databases">
        <authorList>
            <person name="Ulrich A."/>
        </authorList>
    </citation>
    <scope>NUCLEOTIDE SEQUENCE</scope>
    <source>
        <strain evidence="5">A1P009</strain>
    </source>
</reference>
<dbReference type="Gene3D" id="2.40.50.100">
    <property type="match status" value="1"/>
</dbReference>
<evidence type="ECO:0000313" key="6">
    <source>
        <dbReference type="Proteomes" id="UP001430360"/>
    </source>
</evidence>
<dbReference type="InterPro" id="IPR058647">
    <property type="entry name" value="BSH_CzcB-like"/>
</dbReference>
<feature type="domain" description="CusB-like beta-barrel" evidence="3">
    <location>
        <begin position="215"/>
        <end position="288"/>
    </location>
</feature>
<dbReference type="Gene3D" id="2.40.30.170">
    <property type="match status" value="1"/>
</dbReference>
<dbReference type="RefSeq" id="WP_232134911.1">
    <property type="nucleotide sequence ID" value="NZ_CP089507.1"/>
</dbReference>
<protein>
    <submittedName>
        <fullName evidence="5">Efflux RND transporter periplasmic adaptor subunit</fullName>
    </submittedName>
</protein>
<dbReference type="PANTHER" id="PTHR30469:SF11">
    <property type="entry name" value="BLL4320 PROTEIN"/>
    <property type="match status" value="1"/>
</dbReference>
<dbReference type="NCBIfam" id="TIGR01730">
    <property type="entry name" value="RND_mfp"/>
    <property type="match status" value="1"/>
</dbReference>
<organism evidence="5 6">
    <name type="scientific">Luteimonas fraxinea</name>
    <dbReference type="NCBI Taxonomy" id="2901869"/>
    <lineage>
        <taxon>Bacteria</taxon>
        <taxon>Pseudomonadati</taxon>
        <taxon>Pseudomonadota</taxon>
        <taxon>Gammaproteobacteria</taxon>
        <taxon>Lysobacterales</taxon>
        <taxon>Lysobacteraceae</taxon>
        <taxon>Luteimonas</taxon>
    </lineage>
</organism>
<evidence type="ECO:0000256" key="1">
    <source>
        <dbReference type="ARBA" id="ARBA00009477"/>
    </source>
</evidence>
<evidence type="ECO:0000259" key="3">
    <source>
        <dbReference type="Pfam" id="PF25954"/>
    </source>
</evidence>
<name>A0ABS8UBV5_9GAMM</name>
<dbReference type="SUPFAM" id="SSF111369">
    <property type="entry name" value="HlyD-like secretion proteins"/>
    <property type="match status" value="1"/>
</dbReference>
<evidence type="ECO:0000313" key="5">
    <source>
        <dbReference type="EMBL" id="MCD9096350.1"/>
    </source>
</evidence>
<dbReference type="Gene3D" id="2.40.420.20">
    <property type="match status" value="1"/>
</dbReference>
<feature type="transmembrane region" description="Helical" evidence="2">
    <location>
        <begin position="20"/>
        <end position="40"/>
    </location>
</feature>
<comment type="caution">
    <text evidence="5">The sequence shown here is derived from an EMBL/GenBank/DDBJ whole genome shotgun (WGS) entry which is preliminary data.</text>
</comment>
<keyword evidence="2" id="KW-0472">Membrane</keyword>
<keyword evidence="2" id="KW-0812">Transmembrane</keyword>
<dbReference type="EMBL" id="JAJQKU010000002">
    <property type="protein sequence ID" value="MCD9096350.1"/>
    <property type="molecule type" value="Genomic_DNA"/>
</dbReference>
<dbReference type="InterPro" id="IPR006143">
    <property type="entry name" value="RND_pump_MFP"/>
</dbReference>
<dbReference type="Pfam" id="PF25954">
    <property type="entry name" value="Beta-barrel_RND_2"/>
    <property type="match status" value="1"/>
</dbReference>
<dbReference type="Gene3D" id="1.10.287.470">
    <property type="entry name" value="Helix hairpin bin"/>
    <property type="match status" value="1"/>
</dbReference>
<feature type="domain" description="CzcB-like barrel-sandwich hybrid" evidence="4">
    <location>
        <begin position="85"/>
        <end position="204"/>
    </location>
</feature>
<sequence>MSRTETPSTPRKPRPRLRMIVMLILVAVIFGGVFLAKALMGKGMNDFFDNMPQPPVAITTFDAAQQSWSTPLEAVGTLVAVNGTDVTTEAGGVVRKLSFEPGQPVKAGTVLVELNTDNELAVLRSSEAAAKLAVVQRDRWRELGETQLVSKAEVEERATQAATSIAQVEAQRALIAQKTIRAPFDGVLGIRKVNLGQFISPGTPIVGLQQLDPIFLDFTLPEQQLPLIETGAALQAVVDSLPGEQFEGTITAIEPSVDAGTRNFMVQATLANPDGKLRPGAFARVGLAVGGEQSVVVIPQTAVTFNPYGNAVYVVSEKPVDPEAPKAEGEDAQQGPTLIVRQRFIKTGATRGDLIAVTDGLKPGERVATSGLLKLRNDAVVTINNKVQPSADAAPTPENR</sequence>
<dbReference type="PANTHER" id="PTHR30469">
    <property type="entry name" value="MULTIDRUG RESISTANCE PROTEIN MDTA"/>
    <property type="match status" value="1"/>
</dbReference>
<evidence type="ECO:0000256" key="2">
    <source>
        <dbReference type="SAM" id="Phobius"/>
    </source>
</evidence>
<dbReference type="Proteomes" id="UP001430360">
    <property type="component" value="Unassembled WGS sequence"/>
</dbReference>
<accession>A0ABS8UBV5</accession>
<dbReference type="InterPro" id="IPR058792">
    <property type="entry name" value="Beta-barrel_RND_2"/>
</dbReference>
<reference evidence="5" key="2">
    <citation type="journal article" date="2022" name="Syst. Appl. Microbiol.">
        <title>Physiological and genomic characterisation of Luteimonas fraxinea sp. nov., a bacterial species associated with trees tolerant to ash dieback.</title>
        <authorList>
            <person name="Ulrich K."/>
            <person name="Becker R."/>
            <person name="Behrendt U."/>
            <person name="Kube M."/>
            <person name="Schneck V."/>
            <person name="Ulrich A."/>
        </authorList>
    </citation>
    <scope>NUCLEOTIDE SEQUENCE</scope>
    <source>
        <strain evidence="5">A1P009</strain>
    </source>
</reference>
<proteinExistence type="inferred from homology"/>